<keyword evidence="11" id="KW-1185">Reference proteome</keyword>
<dbReference type="InterPro" id="IPR039859">
    <property type="entry name" value="PFA4/ZDH16/20/ERF2-like"/>
</dbReference>
<sequence length="457" mass="52998">MSLQSWNIRRISFVRQRQRERERDMKLLLPIARKQGVPKLLYTLIQITAPMSIAEGKEKPKRLYQVWRGSNRFFCGGRLIFGPDVASLILTILLVAGPAVSFCFKVYHTINVNKKDGKDVGYWYIILLVAAILTFLDILFLLLTSSKDPGIIPRNSTPPECDEAFDMNTPSMEWLNDRTPHLRLPKTKEVVVNGHSVKVKYCDTCMLYRPPRASHCSICNNCVQKFDHHCPWVGQCIGLRNYRFFYMFISTSTILCVYVFAFSWVHLVQKGNVLKAMSKDILSDVLIVYCFITMWFVGGLSVFHFYLICSNQTTYENFRYRYDKKENPYHEGITRNLLQVFLSKIPPSLNDFRAIVHEDENMVIEETSSDLIQTSKEKIDIEMGNKFSESSGISLPEILQNLQYDEFESDSKRKEGSLDLDLHPSPFLFDMKEDCISEREKCDEQIITHETQTVHQL</sequence>
<comment type="similarity">
    <text evidence="2 8">Belongs to the DHHC palmitoyltransferase family.</text>
</comment>
<feature type="domain" description="Palmitoyltransferase DHHC" evidence="9">
    <location>
        <begin position="199"/>
        <end position="319"/>
    </location>
</feature>
<gene>
    <name evidence="10" type="ORF">LVIROSA_LOCUS31526</name>
</gene>
<feature type="transmembrane region" description="Helical" evidence="8">
    <location>
        <begin position="88"/>
        <end position="110"/>
    </location>
</feature>
<dbReference type="EMBL" id="CAKMRJ010005523">
    <property type="protein sequence ID" value="CAH1445785.1"/>
    <property type="molecule type" value="Genomic_DNA"/>
</dbReference>
<evidence type="ECO:0000256" key="6">
    <source>
        <dbReference type="ARBA" id="ARBA00023136"/>
    </source>
</evidence>
<evidence type="ECO:0000256" key="8">
    <source>
        <dbReference type="RuleBase" id="RU079119"/>
    </source>
</evidence>
<comment type="domain">
    <text evidence="8">The DHHC domain is required for palmitoyltransferase activity.</text>
</comment>
<dbReference type="GO" id="GO:0005783">
    <property type="term" value="C:endoplasmic reticulum"/>
    <property type="evidence" value="ECO:0007669"/>
    <property type="project" value="TreeGrafter"/>
</dbReference>
<evidence type="ECO:0000313" key="10">
    <source>
        <dbReference type="EMBL" id="CAH1445785.1"/>
    </source>
</evidence>
<keyword evidence="6 8" id="KW-0472">Membrane</keyword>
<dbReference type="PANTHER" id="PTHR22883">
    <property type="entry name" value="ZINC FINGER DHHC DOMAIN CONTAINING PROTEIN"/>
    <property type="match status" value="1"/>
</dbReference>
<comment type="subcellular location">
    <subcellularLocation>
        <location evidence="1">Endomembrane system</location>
        <topology evidence="1">Multi-pass membrane protein</topology>
    </subcellularLocation>
</comment>
<protein>
    <recommendedName>
        <fullName evidence="8">S-acyltransferase</fullName>
        <ecNumber evidence="8">2.3.1.225</ecNumber>
    </recommendedName>
    <alternativeName>
        <fullName evidence="8">Palmitoyltransferase</fullName>
    </alternativeName>
</protein>
<comment type="caution">
    <text evidence="10">The sequence shown here is derived from an EMBL/GenBank/DDBJ whole genome shotgun (WGS) entry which is preliminary data.</text>
</comment>
<feature type="transmembrane region" description="Helical" evidence="8">
    <location>
        <begin position="286"/>
        <end position="309"/>
    </location>
</feature>
<evidence type="ECO:0000256" key="3">
    <source>
        <dbReference type="ARBA" id="ARBA00022679"/>
    </source>
</evidence>
<evidence type="ECO:0000259" key="9">
    <source>
        <dbReference type="Pfam" id="PF01529"/>
    </source>
</evidence>
<evidence type="ECO:0000256" key="2">
    <source>
        <dbReference type="ARBA" id="ARBA00008574"/>
    </source>
</evidence>
<reference evidence="10 11" key="1">
    <citation type="submission" date="2022-01" db="EMBL/GenBank/DDBJ databases">
        <authorList>
            <person name="Xiong W."/>
            <person name="Schranz E."/>
        </authorList>
    </citation>
    <scope>NUCLEOTIDE SEQUENCE [LARGE SCALE GENOMIC DNA]</scope>
</reference>
<dbReference type="EC" id="2.3.1.225" evidence="8"/>
<keyword evidence="4 8" id="KW-0812">Transmembrane</keyword>
<name>A0AAU9P855_9ASTR</name>
<evidence type="ECO:0000313" key="11">
    <source>
        <dbReference type="Proteomes" id="UP001157418"/>
    </source>
</evidence>
<comment type="catalytic activity">
    <reaction evidence="8">
        <text>L-cysteinyl-[protein] + hexadecanoyl-CoA = S-hexadecanoyl-L-cysteinyl-[protein] + CoA</text>
        <dbReference type="Rhea" id="RHEA:36683"/>
        <dbReference type="Rhea" id="RHEA-COMP:10131"/>
        <dbReference type="Rhea" id="RHEA-COMP:11032"/>
        <dbReference type="ChEBI" id="CHEBI:29950"/>
        <dbReference type="ChEBI" id="CHEBI:57287"/>
        <dbReference type="ChEBI" id="CHEBI:57379"/>
        <dbReference type="ChEBI" id="CHEBI:74151"/>
        <dbReference type="EC" id="2.3.1.225"/>
    </reaction>
</comment>
<evidence type="ECO:0000256" key="5">
    <source>
        <dbReference type="ARBA" id="ARBA00022989"/>
    </source>
</evidence>
<proteinExistence type="inferred from homology"/>
<dbReference type="Proteomes" id="UP001157418">
    <property type="component" value="Unassembled WGS sequence"/>
</dbReference>
<dbReference type="GO" id="GO:0006612">
    <property type="term" value="P:protein targeting to membrane"/>
    <property type="evidence" value="ECO:0007669"/>
    <property type="project" value="TreeGrafter"/>
</dbReference>
<evidence type="ECO:0000256" key="4">
    <source>
        <dbReference type="ARBA" id="ARBA00022692"/>
    </source>
</evidence>
<dbReference type="Pfam" id="PF01529">
    <property type="entry name" value="DHHC"/>
    <property type="match status" value="1"/>
</dbReference>
<feature type="transmembrane region" description="Helical" evidence="8">
    <location>
        <begin position="122"/>
        <end position="144"/>
    </location>
</feature>
<accession>A0AAU9P855</accession>
<evidence type="ECO:0000256" key="1">
    <source>
        <dbReference type="ARBA" id="ARBA00004127"/>
    </source>
</evidence>
<keyword evidence="3 8" id="KW-0808">Transferase</keyword>
<dbReference type="GO" id="GO:0019706">
    <property type="term" value="F:protein-cysteine S-palmitoyltransferase activity"/>
    <property type="evidence" value="ECO:0007669"/>
    <property type="project" value="UniProtKB-EC"/>
</dbReference>
<keyword evidence="5 8" id="KW-1133">Transmembrane helix</keyword>
<dbReference type="PROSITE" id="PS50216">
    <property type="entry name" value="DHHC"/>
    <property type="match status" value="1"/>
</dbReference>
<organism evidence="10 11">
    <name type="scientific">Lactuca virosa</name>
    <dbReference type="NCBI Taxonomy" id="75947"/>
    <lineage>
        <taxon>Eukaryota</taxon>
        <taxon>Viridiplantae</taxon>
        <taxon>Streptophyta</taxon>
        <taxon>Embryophyta</taxon>
        <taxon>Tracheophyta</taxon>
        <taxon>Spermatophyta</taxon>
        <taxon>Magnoliopsida</taxon>
        <taxon>eudicotyledons</taxon>
        <taxon>Gunneridae</taxon>
        <taxon>Pentapetalae</taxon>
        <taxon>asterids</taxon>
        <taxon>campanulids</taxon>
        <taxon>Asterales</taxon>
        <taxon>Asteraceae</taxon>
        <taxon>Cichorioideae</taxon>
        <taxon>Cichorieae</taxon>
        <taxon>Lactucinae</taxon>
        <taxon>Lactuca</taxon>
    </lineage>
</organism>
<evidence type="ECO:0000256" key="7">
    <source>
        <dbReference type="ARBA" id="ARBA00023315"/>
    </source>
</evidence>
<dbReference type="GO" id="GO:0005794">
    <property type="term" value="C:Golgi apparatus"/>
    <property type="evidence" value="ECO:0007669"/>
    <property type="project" value="TreeGrafter"/>
</dbReference>
<dbReference type="PANTHER" id="PTHR22883:SF419">
    <property type="entry name" value="S-ACYLTRANSFERASE"/>
    <property type="match status" value="1"/>
</dbReference>
<feature type="transmembrane region" description="Helical" evidence="8">
    <location>
        <begin position="244"/>
        <end position="266"/>
    </location>
</feature>
<dbReference type="AlphaFoldDB" id="A0AAU9P855"/>
<keyword evidence="7 8" id="KW-0012">Acyltransferase</keyword>
<dbReference type="InterPro" id="IPR001594">
    <property type="entry name" value="Palmitoyltrfase_DHHC"/>
</dbReference>